<dbReference type="Gene3D" id="3.40.50.10050">
    <property type="entry name" value="Translation initiation factor IF- 2, domain 3"/>
    <property type="match status" value="1"/>
</dbReference>
<protein>
    <recommendedName>
        <fullName evidence="3">Translation initiation factor IF- 2 domain-containing protein</fullName>
    </recommendedName>
</protein>
<evidence type="ECO:0000256" key="1">
    <source>
        <dbReference type="ARBA" id="ARBA00022741"/>
    </source>
</evidence>
<dbReference type="InterPro" id="IPR015760">
    <property type="entry name" value="TIF_IF2"/>
</dbReference>
<keyword evidence="1" id="KW-0547">Nucleotide-binding</keyword>
<reference evidence="4" key="2">
    <citation type="journal article" date="2011" name="Microb. Ecol.">
        <title>Taxonomic and Functional Metagenomic Profiling of the Microbial Community in the Anoxic Sediment of a Sub-saline Shallow Lake (Laguna de Carrizo, Central Spain).</title>
        <authorList>
            <person name="Ferrer M."/>
            <person name="Guazzaroni M.E."/>
            <person name="Richter M."/>
            <person name="Garcia-Salamanca A."/>
            <person name="Yarza P."/>
            <person name="Suarez-Suarez A."/>
            <person name="Solano J."/>
            <person name="Alcaide M."/>
            <person name="van Dillewijn P."/>
            <person name="Molina-Henares M.A."/>
            <person name="Lopez-Cortes N."/>
            <person name="Al-Ramahi Y."/>
            <person name="Guerrero C."/>
            <person name="Acosta A."/>
            <person name="de Eugenio L.I."/>
            <person name="Martinez V."/>
            <person name="Marques S."/>
            <person name="Rojo F."/>
            <person name="Santero E."/>
            <person name="Genilloud O."/>
            <person name="Perez-Perez J."/>
            <person name="Rossello-Mora R."/>
            <person name="Ramos J.L."/>
        </authorList>
    </citation>
    <scope>NUCLEOTIDE SEQUENCE</scope>
</reference>
<dbReference type="Gene3D" id="2.40.30.10">
    <property type="entry name" value="Translation factors"/>
    <property type="match status" value="1"/>
</dbReference>
<proteinExistence type="predicted"/>
<name>D9PKK7_9ZZZZ</name>
<organism evidence="4">
    <name type="scientific">sediment metagenome</name>
    <dbReference type="NCBI Taxonomy" id="749907"/>
    <lineage>
        <taxon>unclassified sequences</taxon>
        <taxon>metagenomes</taxon>
        <taxon>ecological metagenomes</taxon>
    </lineage>
</organism>
<dbReference type="GO" id="GO:0003743">
    <property type="term" value="F:translation initiation factor activity"/>
    <property type="evidence" value="ECO:0007669"/>
    <property type="project" value="TreeGrafter"/>
</dbReference>
<dbReference type="PANTHER" id="PTHR43381">
    <property type="entry name" value="TRANSLATION INITIATION FACTOR IF-2-RELATED"/>
    <property type="match status" value="1"/>
</dbReference>
<gene>
    <name evidence="4" type="ORF">LDC_2076</name>
</gene>
<dbReference type="InterPro" id="IPR023115">
    <property type="entry name" value="TIF_IF2_dom3"/>
</dbReference>
<sequence>MLASTSRAIIIAFKSLVSDSIKELAKSSKVLIREHDIIYKLLEEIEEALEGVLEIEESKIKGKGIIIEKFVLPKSGDLIAGMLIESGKFKVNNRIGIFRNDSDVPVFVTKIRSIHIGKIEVDSATKGDECGLMFKPSYEDVQLEDVIKIL</sequence>
<dbReference type="Pfam" id="PF11987">
    <property type="entry name" value="IF-2"/>
    <property type="match status" value="1"/>
</dbReference>
<dbReference type="SUPFAM" id="SSF50447">
    <property type="entry name" value="Translation proteins"/>
    <property type="match status" value="1"/>
</dbReference>
<keyword evidence="2" id="KW-0342">GTP-binding</keyword>
<dbReference type="AlphaFoldDB" id="D9PKK7"/>
<accession>D9PKK7</accession>
<reference evidence="4" key="1">
    <citation type="submission" date="2010-07" db="EMBL/GenBank/DDBJ databases">
        <authorList>
            <consortium name="CONSOLIDER consortium CSD2007-00005"/>
            <person name="Guazzaroni M.-E."/>
            <person name="Richter M."/>
            <person name="Garcia-Salamanca A."/>
            <person name="Yarza P."/>
            <person name="Ferrer M."/>
        </authorList>
    </citation>
    <scope>NUCLEOTIDE SEQUENCE</scope>
</reference>
<dbReference type="GO" id="GO:0005525">
    <property type="term" value="F:GTP binding"/>
    <property type="evidence" value="ECO:0007669"/>
    <property type="project" value="UniProtKB-KW"/>
</dbReference>
<evidence type="ECO:0000313" key="4">
    <source>
        <dbReference type="EMBL" id="EFK95910.1"/>
    </source>
</evidence>
<feature type="domain" description="Translation initiation factor IF- 2" evidence="3">
    <location>
        <begin position="1"/>
        <end position="46"/>
    </location>
</feature>
<dbReference type="EMBL" id="ADZX01000622">
    <property type="protein sequence ID" value="EFK95910.1"/>
    <property type="molecule type" value="Genomic_DNA"/>
</dbReference>
<dbReference type="SUPFAM" id="SSF52156">
    <property type="entry name" value="Initiation factor IF2/eIF5b, domain 3"/>
    <property type="match status" value="1"/>
</dbReference>
<comment type="caution">
    <text evidence="4">The sequence shown here is derived from an EMBL/GenBank/DDBJ whole genome shotgun (WGS) entry which is preliminary data.</text>
</comment>
<evidence type="ECO:0000259" key="3">
    <source>
        <dbReference type="Pfam" id="PF11987"/>
    </source>
</evidence>
<dbReference type="GO" id="GO:0005737">
    <property type="term" value="C:cytoplasm"/>
    <property type="evidence" value="ECO:0007669"/>
    <property type="project" value="TreeGrafter"/>
</dbReference>
<dbReference type="PANTHER" id="PTHR43381:SF4">
    <property type="entry name" value="EUKARYOTIC TRANSLATION INITIATION FACTOR 5B"/>
    <property type="match status" value="1"/>
</dbReference>
<dbReference type="InterPro" id="IPR009000">
    <property type="entry name" value="Transl_B-barrel_sf"/>
</dbReference>
<evidence type="ECO:0000256" key="2">
    <source>
        <dbReference type="ARBA" id="ARBA00023134"/>
    </source>
</evidence>
<dbReference type="InterPro" id="IPR036925">
    <property type="entry name" value="TIF_IF2_dom3_sf"/>
</dbReference>